<sequence>MCARTIYCTNIDKMVWYLHSCYYH</sequence>
<accession>A0A1D6KCH5</accession>
<reference evidence="1" key="1">
    <citation type="submission" date="2015-12" db="EMBL/GenBank/DDBJ databases">
        <title>Update maize B73 reference genome by single molecule sequencing technologies.</title>
        <authorList>
            <consortium name="Maize Genome Sequencing Project"/>
            <person name="Ware D."/>
        </authorList>
    </citation>
    <scope>NUCLEOTIDE SEQUENCE [LARGE SCALE GENOMIC DNA]</scope>
    <source>
        <tissue evidence="1">Seedling</tissue>
    </source>
</reference>
<dbReference type="EMBL" id="CM007647">
    <property type="protein sequence ID" value="ONM00966.1"/>
    <property type="molecule type" value="Genomic_DNA"/>
</dbReference>
<protein>
    <submittedName>
        <fullName evidence="1">Polyadenylate-binding protein-interacting protein 10</fullName>
    </submittedName>
</protein>
<evidence type="ECO:0000313" key="1">
    <source>
        <dbReference type="EMBL" id="ONM00966.1"/>
    </source>
</evidence>
<dbReference type="AlphaFoldDB" id="A0A1D6KCH5"/>
<name>A0A1D6KCH5_MAIZE</name>
<organism evidence="1">
    <name type="scientific">Zea mays</name>
    <name type="common">Maize</name>
    <dbReference type="NCBI Taxonomy" id="4577"/>
    <lineage>
        <taxon>Eukaryota</taxon>
        <taxon>Viridiplantae</taxon>
        <taxon>Streptophyta</taxon>
        <taxon>Embryophyta</taxon>
        <taxon>Tracheophyta</taxon>
        <taxon>Spermatophyta</taxon>
        <taxon>Magnoliopsida</taxon>
        <taxon>Liliopsida</taxon>
        <taxon>Poales</taxon>
        <taxon>Poaceae</taxon>
        <taxon>PACMAD clade</taxon>
        <taxon>Panicoideae</taxon>
        <taxon>Andropogonodae</taxon>
        <taxon>Andropogoneae</taxon>
        <taxon>Tripsacinae</taxon>
        <taxon>Zea</taxon>
    </lineage>
</organism>
<proteinExistence type="predicted"/>
<gene>
    <name evidence="1" type="ORF">ZEAMMB73_Zm00001d030426</name>
</gene>